<keyword evidence="3" id="KW-1185">Reference proteome</keyword>
<protein>
    <submittedName>
        <fullName evidence="2">Uncharacterized protein</fullName>
    </submittedName>
</protein>
<dbReference type="Proteomes" id="UP000055136">
    <property type="component" value="Chromosome"/>
</dbReference>
<dbReference type="AlphaFoldDB" id="A0A0S2TBU2"/>
<evidence type="ECO:0000313" key="2">
    <source>
        <dbReference type="EMBL" id="ALP52602.1"/>
    </source>
</evidence>
<dbReference type="EMBL" id="CP013099">
    <property type="protein sequence ID" value="ALP52602.1"/>
    <property type="molecule type" value="Genomic_DNA"/>
</dbReference>
<name>A0A0S2TBU2_9GAMM</name>
<gene>
    <name evidence="2" type="ORF">Tel_05260</name>
</gene>
<organism evidence="2 3">
    <name type="scientific">Candidatus Tenderia electrophaga</name>
    <dbReference type="NCBI Taxonomy" id="1748243"/>
    <lineage>
        <taxon>Bacteria</taxon>
        <taxon>Pseudomonadati</taxon>
        <taxon>Pseudomonadota</taxon>
        <taxon>Gammaproteobacteria</taxon>
        <taxon>Candidatus Tenderiales</taxon>
        <taxon>Candidatus Tenderiaceae</taxon>
        <taxon>Candidatus Tenderia</taxon>
    </lineage>
</organism>
<keyword evidence="1" id="KW-0472">Membrane</keyword>
<reference evidence="2" key="1">
    <citation type="submission" date="2015-10" db="EMBL/GenBank/DDBJ databases">
        <title>Description of Candidatus Tenderia electrophaga gen. nov, sp. nov., an Uncultivated Electroautotroph from a Biocathode Enrichment.</title>
        <authorList>
            <person name="Eddie B.J."/>
            <person name="Malanoski A.P."/>
            <person name="Wang Z."/>
            <person name="Hall R.J."/>
            <person name="Oh S.D."/>
            <person name="Heiner C."/>
            <person name="Lin B."/>
            <person name="Strycharz-Glaven S.M."/>
        </authorList>
    </citation>
    <scope>NUCLEOTIDE SEQUENCE [LARGE SCALE GENOMIC DNA]</scope>
    <source>
        <strain evidence="2">NRL1</strain>
    </source>
</reference>
<evidence type="ECO:0000256" key="1">
    <source>
        <dbReference type="SAM" id="Phobius"/>
    </source>
</evidence>
<keyword evidence="1" id="KW-1133">Transmembrane helix</keyword>
<feature type="transmembrane region" description="Helical" evidence="1">
    <location>
        <begin position="21"/>
        <end position="39"/>
    </location>
</feature>
<evidence type="ECO:0000313" key="3">
    <source>
        <dbReference type="Proteomes" id="UP000055136"/>
    </source>
</evidence>
<keyword evidence="1" id="KW-0812">Transmembrane</keyword>
<proteinExistence type="predicted"/>
<feature type="transmembrane region" description="Helical" evidence="1">
    <location>
        <begin position="51"/>
        <end position="69"/>
    </location>
</feature>
<sequence length="214" mass="23997">MALKIYETTDGRIEYRHDSTAWGRLWVVIGFVFFGVLVYDLTIGSRGDQRAVGLIGAAFTCFGIGLLLLERSHLTVNTSARRIEWLRRHGLRLRQGQLSFDKIGDVYAHSPVGDEGTPSRRVVLKLKDGKELPLTAAFLVDPDDAQLLFAQRLRILLVNGDKATQDASPDVIDDNVRALVRAGHEIDAIRLLRESRKVDLTTARQHVQEIKRDG</sequence>
<accession>A0A0S2TBU2</accession>
<dbReference type="KEGG" id="tee:Tel_05260"/>